<organism evidence="1 2">
    <name type="scientific">Acetilactobacillus jinshanensis</name>
    <dbReference type="NCBI Taxonomy" id="1720083"/>
    <lineage>
        <taxon>Bacteria</taxon>
        <taxon>Bacillati</taxon>
        <taxon>Bacillota</taxon>
        <taxon>Bacilli</taxon>
        <taxon>Lactobacillales</taxon>
        <taxon>Lactobacillaceae</taxon>
        <taxon>Acetilactobacillus</taxon>
    </lineage>
</organism>
<dbReference type="KEGG" id="lji:ELX58_01670"/>
<accession>A0A4P6ZK12</accession>
<name>A0A4P6ZK12_9LACO</name>
<evidence type="ECO:0000313" key="1">
    <source>
        <dbReference type="EMBL" id="QBP17883.1"/>
    </source>
</evidence>
<evidence type="ECO:0000313" key="2">
    <source>
        <dbReference type="Proteomes" id="UP000294321"/>
    </source>
</evidence>
<gene>
    <name evidence="1" type="ORF">ELX58_01670</name>
</gene>
<dbReference type="AlphaFoldDB" id="A0A4P6ZK12"/>
<sequence length="158" mass="18540">MSQLISLTSGSKSILTKIMAKYPEHHLAMYKSLTENNFQLIDWFTNKSIFKLPISYRIIQSSKLIREAPFINLIFLTLSPKQKKLLFAYVKYQLLHSMPNDMTSLFELQNIDNSSKMIIGTSWTANTKYLSWVIHSFVQKFLEDPNNDCFHNNLERIR</sequence>
<protein>
    <submittedName>
        <fullName evidence="1">Uncharacterized protein</fullName>
    </submittedName>
</protein>
<keyword evidence="2" id="KW-1185">Reference proteome</keyword>
<dbReference type="Gene3D" id="3.30.70.100">
    <property type="match status" value="1"/>
</dbReference>
<dbReference type="EMBL" id="CP034726">
    <property type="protein sequence ID" value="QBP17883.1"/>
    <property type="molecule type" value="Genomic_DNA"/>
</dbReference>
<dbReference type="OrthoDB" id="2157140at2"/>
<proteinExistence type="predicted"/>
<dbReference type="RefSeq" id="WP_133441428.1">
    <property type="nucleotide sequence ID" value="NZ_CP034726.1"/>
</dbReference>
<dbReference type="Proteomes" id="UP000294321">
    <property type="component" value="Chromosome"/>
</dbReference>
<reference evidence="2" key="1">
    <citation type="submission" date="2018-12" db="EMBL/GenBank/DDBJ databases">
        <title>A new species of lactobacillus.</title>
        <authorList>
            <person name="Jian Y."/>
            <person name="Xin L."/>
            <person name="Hong Z.J."/>
            <person name="Ming L.Z."/>
            <person name="Hong X.Z."/>
        </authorList>
    </citation>
    <scope>NUCLEOTIDE SEQUENCE [LARGE SCALE GENOMIC DNA]</scope>
    <source>
        <strain evidence="2">HSLZ-75</strain>
    </source>
</reference>